<dbReference type="EMBL" id="MLBF01000011">
    <property type="protein sequence ID" value="OLN32071.1"/>
    <property type="molecule type" value="Genomic_DNA"/>
</dbReference>
<dbReference type="STRING" id="1888891.DSOL_1944"/>
<name>A0A1Q8QXM3_9FIRM</name>
<accession>A0A1Q8QXM3</accession>
<keyword evidence="2" id="KW-1185">Reference proteome</keyword>
<dbReference type="Proteomes" id="UP000186102">
    <property type="component" value="Unassembled WGS sequence"/>
</dbReference>
<dbReference type="AlphaFoldDB" id="A0A1Q8QXM3"/>
<evidence type="ECO:0000313" key="2">
    <source>
        <dbReference type="Proteomes" id="UP000186102"/>
    </source>
</evidence>
<evidence type="ECO:0000313" key="1">
    <source>
        <dbReference type="EMBL" id="OLN32071.1"/>
    </source>
</evidence>
<reference evidence="1 2" key="1">
    <citation type="submission" date="2016-09" db="EMBL/GenBank/DDBJ databases">
        <title>Complete genome of Desulfosporosinus sp. OL.</title>
        <authorList>
            <person name="Mardanov A."/>
            <person name="Beletsky A."/>
            <person name="Panova A."/>
            <person name="Karnachuk O."/>
            <person name="Ravin N."/>
        </authorList>
    </citation>
    <scope>NUCLEOTIDE SEQUENCE [LARGE SCALE GENOMIC DNA]</scope>
    <source>
        <strain evidence="1 2">OL</strain>
    </source>
</reference>
<organism evidence="1 2">
    <name type="scientific">Desulfosporosinus metallidurans</name>
    <dbReference type="NCBI Taxonomy" id="1888891"/>
    <lineage>
        <taxon>Bacteria</taxon>
        <taxon>Bacillati</taxon>
        <taxon>Bacillota</taxon>
        <taxon>Clostridia</taxon>
        <taxon>Eubacteriales</taxon>
        <taxon>Desulfitobacteriaceae</taxon>
        <taxon>Desulfosporosinus</taxon>
    </lineage>
</organism>
<protein>
    <submittedName>
        <fullName evidence="1">Uncharacterized protein</fullName>
    </submittedName>
</protein>
<proteinExistence type="predicted"/>
<gene>
    <name evidence="1" type="ORF">DSOL_1944</name>
</gene>
<dbReference type="RefSeq" id="WP_075364608.1">
    <property type="nucleotide sequence ID" value="NZ_MLBF01000011.1"/>
</dbReference>
<sequence length="112" mass="12967">MDTLKEKRFLEDLERLKASDSKKGILLVTKVAERVGRIKERYPSMSQYYDISLELNEKQKKVVSLSWVKLPSREKSATLTGCYVMETSHRDIGAQEIWRLYTTLVKSRGSVP</sequence>
<comment type="caution">
    <text evidence="1">The sequence shown here is derived from an EMBL/GenBank/DDBJ whole genome shotgun (WGS) entry which is preliminary data.</text>
</comment>